<gene>
    <name evidence="2" type="ORF">CEJ45_22275</name>
</gene>
<dbReference type="InterPro" id="IPR006860">
    <property type="entry name" value="FecR"/>
</dbReference>
<dbReference type="Proteomes" id="UP000214747">
    <property type="component" value="Unassembled WGS sequence"/>
</dbReference>
<dbReference type="EMBL" id="NJGV01000028">
    <property type="protein sequence ID" value="OWY32234.1"/>
    <property type="molecule type" value="Genomic_DNA"/>
</dbReference>
<evidence type="ECO:0000259" key="1">
    <source>
        <dbReference type="Pfam" id="PF04773"/>
    </source>
</evidence>
<dbReference type="PANTHER" id="PTHR38731:SF1">
    <property type="entry name" value="FECR PROTEIN DOMAIN-CONTAINING PROTEIN"/>
    <property type="match status" value="1"/>
</dbReference>
<protein>
    <recommendedName>
        <fullName evidence="1">FecR protein domain-containing protein</fullName>
    </recommendedName>
</protein>
<accession>A0A225SMN2</accession>
<dbReference type="Pfam" id="PF04773">
    <property type="entry name" value="FecR"/>
    <property type="match status" value="1"/>
</dbReference>
<proteinExistence type="predicted"/>
<dbReference type="PANTHER" id="PTHR38731">
    <property type="entry name" value="LIPL45-RELATED LIPOPROTEIN-RELATED"/>
    <property type="match status" value="1"/>
</dbReference>
<name>A0A225SMN2_9BURK</name>
<reference evidence="2 3" key="1">
    <citation type="journal article" date="2010" name="Int. J. Syst. Evol. Microbiol.">
        <title>Reclassification of Herbaspirillum putei as a later heterotypic synonym of Herbaspirillum huttiense, with the description of H. huttiense subsp. huttiense subsp. nov. and H. huttiense subsp. putei subsp. nov., comb. nov., and description of Herbaspirillum aquaticum sp. nov.</title>
        <authorList>
            <person name="Dobritsa A.P."/>
            <person name="Reddy M.C."/>
            <person name="Samadpour M."/>
        </authorList>
    </citation>
    <scope>NUCLEOTIDE SEQUENCE [LARGE SCALE GENOMIC DNA]</scope>
    <source>
        <strain evidence="2 3">IEH 4430</strain>
    </source>
</reference>
<organism evidence="2 3">
    <name type="scientific">Herbaspirillum aquaticum</name>
    <dbReference type="NCBI Taxonomy" id="568783"/>
    <lineage>
        <taxon>Bacteria</taxon>
        <taxon>Pseudomonadati</taxon>
        <taxon>Pseudomonadota</taxon>
        <taxon>Betaproteobacteria</taxon>
        <taxon>Burkholderiales</taxon>
        <taxon>Oxalobacteraceae</taxon>
        <taxon>Herbaspirillum</taxon>
    </lineage>
</organism>
<evidence type="ECO:0000313" key="2">
    <source>
        <dbReference type="EMBL" id="OWY32234.1"/>
    </source>
</evidence>
<feature type="domain" description="FecR protein" evidence="1">
    <location>
        <begin position="72"/>
        <end position="159"/>
    </location>
</feature>
<keyword evidence="3" id="KW-1185">Reference proteome</keyword>
<sequence>MGIIRAGNAGRVSGWGSVLLASAWLLGQGSATAQEATASQAGIVKVLQGDVRAERSGKSRPLSTGERLYAGDRVVTAAASSVGFTLRDDTLISLGSNSQFLLEQFAYNDKTDEGSIAVRLSKGTLRYVSGLIGKRSPESQLLSTPTATIGIRGTDFIVEVAGE</sequence>
<evidence type="ECO:0000313" key="3">
    <source>
        <dbReference type="Proteomes" id="UP000214747"/>
    </source>
</evidence>
<comment type="caution">
    <text evidence="2">The sequence shown here is derived from an EMBL/GenBank/DDBJ whole genome shotgun (WGS) entry which is preliminary data.</text>
</comment>
<dbReference type="RefSeq" id="WP_088757238.1">
    <property type="nucleotide sequence ID" value="NZ_NJGV01000028.1"/>
</dbReference>
<dbReference type="AlphaFoldDB" id="A0A225SMN2"/>